<evidence type="ECO:0000256" key="2">
    <source>
        <dbReference type="SAM" id="SignalP"/>
    </source>
</evidence>
<sequence>MLLFLALIGCIAFWLTFAIFFEPGGLTRKGGRNPPPGPPPDGRKHRGSPPEDKENSREPPDDEDSHRGDGRPPEEVNEAHRGDGPPPPTDDARPSRRALYLHATSASTLPL</sequence>
<dbReference type="OrthoDB" id="3049267at2759"/>
<evidence type="ECO:0000313" key="3">
    <source>
        <dbReference type="EMBL" id="PBK88479.1"/>
    </source>
</evidence>
<proteinExistence type="predicted"/>
<feature type="signal peptide" evidence="2">
    <location>
        <begin position="1"/>
        <end position="18"/>
    </location>
</feature>
<reference evidence="4" key="1">
    <citation type="journal article" date="2017" name="Nat. Ecol. Evol.">
        <title>Genome expansion and lineage-specific genetic innovations in the forest pathogenic fungi Armillaria.</title>
        <authorList>
            <person name="Sipos G."/>
            <person name="Prasanna A.N."/>
            <person name="Walter M.C."/>
            <person name="O'Connor E."/>
            <person name="Balint B."/>
            <person name="Krizsan K."/>
            <person name="Kiss B."/>
            <person name="Hess J."/>
            <person name="Varga T."/>
            <person name="Slot J."/>
            <person name="Riley R."/>
            <person name="Boka B."/>
            <person name="Rigling D."/>
            <person name="Barry K."/>
            <person name="Lee J."/>
            <person name="Mihaltcheva S."/>
            <person name="LaButti K."/>
            <person name="Lipzen A."/>
            <person name="Waldron R."/>
            <person name="Moloney N.M."/>
            <person name="Sperisen C."/>
            <person name="Kredics L."/>
            <person name="Vagvoelgyi C."/>
            <person name="Patrignani A."/>
            <person name="Fitzpatrick D."/>
            <person name="Nagy I."/>
            <person name="Doyle S."/>
            <person name="Anderson J.B."/>
            <person name="Grigoriev I.V."/>
            <person name="Gueldener U."/>
            <person name="Muensterkoetter M."/>
            <person name="Nagy L.G."/>
        </authorList>
    </citation>
    <scope>NUCLEOTIDE SEQUENCE [LARGE SCALE GENOMIC DNA]</scope>
    <source>
        <strain evidence="4">Ar21-2</strain>
    </source>
</reference>
<dbReference type="InParanoid" id="A0A2H3CZK3"/>
<accession>A0A2H3CZK3</accession>
<dbReference type="EMBL" id="KZ293672">
    <property type="protein sequence ID" value="PBK88479.1"/>
    <property type="molecule type" value="Genomic_DNA"/>
</dbReference>
<organism evidence="3 4">
    <name type="scientific">Armillaria gallica</name>
    <name type="common">Bulbous honey fungus</name>
    <name type="synonym">Armillaria bulbosa</name>
    <dbReference type="NCBI Taxonomy" id="47427"/>
    <lineage>
        <taxon>Eukaryota</taxon>
        <taxon>Fungi</taxon>
        <taxon>Dikarya</taxon>
        <taxon>Basidiomycota</taxon>
        <taxon>Agaricomycotina</taxon>
        <taxon>Agaricomycetes</taxon>
        <taxon>Agaricomycetidae</taxon>
        <taxon>Agaricales</taxon>
        <taxon>Marasmiineae</taxon>
        <taxon>Physalacriaceae</taxon>
        <taxon>Armillaria</taxon>
    </lineage>
</organism>
<dbReference type="AlphaFoldDB" id="A0A2H3CZK3"/>
<name>A0A2H3CZK3_ARMGA</name>
<keyword evidence="2" id="KW-0732">Signal</keyword>
<feature type="chain" id="PRO_5013695599" evidence="2">
    <location>
        <begin position="19"/>
        <end position="111"/>
    </location>
</feature>
<gene>
    <name evidence="3" type="ORF">ARMGADRAFT_1015942</name>
</gene>
<evidence type="ECO:0000256" key="1">
    <source>
        <dbReference type="SAM" id="MobiDB-lite"/>
    </source>
</evidence>
<protein>
    <submittedName>
        <fullName evidence="3">Uncharacterized protein</fullName>
    </submittedName>
</protein>
<feature type="region of interest" description="Disordered" evidence="1">
    <location>
        <begin position="24"/>
        <end position="111"/>
    </location>
</feature>
<evidence type="ECO:0000313" key="4">
    <source>
        <dbReference type="Proteomes" id="UP000217790"/>
    </source>
</evidence>
<dbReference type="Proteomes" id="UP000217790">
    <property type="component" value="Unassembled WGS sequence"/>
</dbReference>
<feature type="compositionally biased region" description="Basic and acidic residues" evidence="1">
    <location>
        <begin position="48"/>
        <end position="83"/>
    </location>
</feature>
<keyword evidence="4" id="KW-1185">Reference proteome</keyword>